<gene>
    <name evidence="1" type="ORF">PQR01_34200</name>
</gene>
<comment type="caution">
    <text evidence="1">The sequence shown here is derived from an EMBL/GenBank/DDBJ whole genome shotgun (WGS) entry which is preliminary data.</text>
</comment>
<protein>
    <submittedName>
        <fullName evidence="1">ABC transporter permease subunit</fullName>
    </submittedName>
</protein>
<dbReference type="EMBL" id="JAQQDW010000113">
    <property type="protein sequence ID" value="MFM0108353.1"/>
    <property type="molecule type" value="Genomic_DNA"/>
</dbReference>
<keyword evidence="2" id="KW-1185">Reference proteome</keyword>
<evidence type="ECO:0000313" key="1">
    <source>
        <dbReference type="EMBL" id="MFM0108353.1"/>
    </source>
</evidence>
<name>A0ACC7NMV2_9BURK</name>
<proteinExistence type="predicted"/>
<organism evidence="1 2">
    <name type="scientific">Paraburkholderia rhynchosiae</name>
    <dbReference type="NCBI Taxonomy" id="487049"/>
    <lineage>
        <taxon>Bacteria</taxon>
        <taxon>Pseudomonadati</taxon>
        <taxon>Pseudomonadota</taxon>
        <taxon>Betaproteobacteria</taxon>
        <taxon>Burkholderiales</taxon>
        <taxon>Burkholderiaceae</taxon>
        <taxon>Paraburkholderia</taxon>
    </lineage>
</organism>
<accession>A0ACC7NMV2</accession>
<reference evidence="1 2" key="1">
    <citation type="journal article" date="2024" name="Chem. Sci.">
        <title>Discovery of megapolipeptins by genome mining of a Burkholderiales bacteria collection.</title>
        <authorList>
            <person name="Paulo B.S."/>
            <person name="Recchia M.J.J."/>
            <person name="Lee S."/>
            <person name="Fergusson C.H."/>
            <person name="Romanowski S.B."/>
            <person name="Hernandez A."/>
            <person name="Krull N."/>
            <person name="Liu D.Y."/>
            <person name="Cavanagh H."/>
            <person name="Bos A."/>
            <person name="Gray C.A."/>
            <person name="Murphy B.T."/>
            <person name="Linington R.G."/>
            <person name="Eustaquio A.S."/>
        </authorList>
    </citation>
    <scope>NUCLEOTIDE SEQUENCE [LARGE SCALE GENOMIC DNA]</scope>
    <source>
        <strain evidence="1 2">RL18-126-BIB-B</strain>
    </source>
</reference>
<evidence type="ECO:0000313" key="2">
    <source>
        <dbReference type="Proteomes" id="UP001629235"/>
    </source>
</evidence>
<sequence>MKHSRHHESTAIRYVMWAWTAVALILLYLPMVPPPIFSLGDKGVAYALRHPSLAAYGEIWSQPVLLQAIWNSLGVALVVGLVTPTLAVLAAMGVRELRIPRVVLLLTLLPLFIPGVSMGLATAFLFQRIGLEPSLLSMCIVNVLWALPFSFLVVLTVMSNFDTVQLEAAWMLGSNHWHAFWNVEFPSIRPGIVGSSTFSMILSFNETARTSLVQGANNTVQTYIWSTYKQVGLSPTLYALMTLLIIVTLALVVGFWSASGAQTRSRARTDHETGRP</sequence>
<dbReference type="Proteomes" id="UP001629235">
    <property type="component" value="Unassembled WGS sequence"/>
</dbReference>